<proteinExistence type="predicted"/>
<accession>A0A5Q0QGQ1</accession>
<dbReference type="AlphaFoldDB" id="A0A5Q0QGQ1"/>
<reference evidence="1 2" key="1">
    <citation type="submission" date="2019-10" db="EMBL/GenBank/DDBJ databases">
        <authorList>
            <person name="Dong K."/>
        </authorList>
    </citation>
    <scope>NUCLEOTIDE SEQUENCE [LARGE SCALE GENOMIC DNA]</scope>
    <source>
        <strain evidence="2">dk4302</strain>
    </source>
</reference>
<dbReference type="Proteomes" id="UP000326921">
    <property type="component" value="Chromosome"/>
</dbReference>
<name>A0A5Q0QGQ1_9SPHI</name>
<organism evidence="1 2">
    <name type="scientific">Sphingobacterium zhuxiongii</name>
    <dbReference type="NCBI Taxonomy" id="2662364"/>
    <lineage>
        <taxon>Bacteria</taxon>
        <taxon>Pseudomonadati</taxon>
        <taxon>Bacteroidota</taxon>
        <taxon>Sphingobacteriia</taxon>
        <taxon>Sphingobacteriales</taxon>
        <taxon>Sphingobacteriaceae</taxon>
        <taxon>Sphingobacterium</taxon>
    </lineage>
</organism>
<keyword evidence="2" id="KW-1185">Reference proteome</keyword>
<dbReference type="EMBL" id="CP045652">
    <property type="protein sequence ID" value="QGA26852.1"/>
    <property type="molecule type" value="Genomic_DNA"/>
</dbReference>
<evidence type="ECO:0008006" key="3">
    <source>
        <dbReference type="Google" id="ProtNLM"/>
    </source>
</evidence>
<sequence>MKAHHLYISTDANRKFLQLGISNDMILLQQHMQDSTNSGLFSTSVLNRIVYLESFSTALEAEKRYQELCGLGRMVRERLIRKNNPNWLSLSLPLPGLNPNKKAAVFA</sequence>
<evidence type="ECO:0000313" key="2">
    <source>
        <dbReference type="Proteomes" id="UP000326921"/>
    </source>
</evidence>
<dbReference type="KEGG" id="sphe:GFH32_11210"/>
<evidence type="ECO:0000313" key="1">
    <source>
        <dbReference type="EMBL" id="QGA26852.1"/>
    </source>
</evidence>
<dbReference type="RefSeq" id="WP_153511698.1">
    <property type="nucleotide sequence ID" value="NZ_CP045652.1"/>
</dbReference>
<gene>
    <name evidence="1" type="ORF">GFH32_11210</name>
</gene>
<protein>
    <recommendedName>
        <fullName evidence="3">GIY-YIG nuclease family protein</fullName>
    </recommendedName>
</protein>